<evidence type="ECO:0000256" key="2">
    <source>
        <dbReference type="ARBA" id="ARBA00022448"/>
    </source>
</evidence>
<dbReference type="Gene3D" id="1.20.1250.20">
    <property type="entry name" value="MFS general substrate transporter like domains"/>
    <property type="match status" value="2"/>
</dbReference>
<keyword evidence="5 6" id="KW-0472">Membrane</keyword>
<feature type="transmembrane region" description="Helical" evidence="6">
    <location>
        <begin position="123"/>
        <end position="145"/>
    </location>
</feature>
<accession>A0A2T2WIV1</accession>
<evidence type="ECO:0000313" key="8">
    <source>
        <dbReference type="EMBL" id="PSR22171.1"/>
    </source>
</evidence>
<feature type="transmembrane region" description="Helical" evidence="6">
    <location>
        <begin position="392"/>
        <end position="412"/>
    </location>
</feature>
<gene>
    <name evidence="8" type="ORF">C7B45_08075</name>
</gene>
<dbReference type="GO" id="GO:0005886">
    <property type="term" value="C:plasma membrane"/>
    <property type="evidence" value="ECO:0007669"/>
    <property type="project" value="UniProtKB-SubCell"/>
</dbReference>
<dbReference type="CDD" id="cd17321">
    <property type="entry name" value="MFS_MMR_MDR_like"/>
    <property type="match status" value="1"/>
</dbReference>
<dbReference type="EMBL" id="PXYV01000021">
    <property type="protein sequence ID" value="PSR22171.1"/>
    <property type="molecule type" value="Genomic_DNA"/>
</dbReference>
<feature type="transmembrane region" description="Helical" evidence="6">
    <location>
        <begin position="333"/>
        <end position="352"/>
    </location>
</feature>
<evidence type="ECO:0000256" key="1">
    <source>
        <dbReference type="ARBA" id="ARBA00004651"/>
    </source>
</evidence>
<keyword evidence="3 6" id="KW-0812">Transmembrane</keyword>
<dbReference type="PANTHER" id="PTHR23501:SF5">
    <property type="entry name" value="TRANSPORT PROTEIN"/>
    <property type="match status" value="1"/>
</dbReference>
<dbReference type="SUPFAM" id="SSF103473">
    <property type="entry name" value="MFS general substrate transporter"/>
    <property type="match status" value="2"/>
</dbReference>
<comment type="subcellular location">
    <subcellularLocation>
        <location evidence="1">Cell membrane</location>
        <topology evidence="1">Multi-pass membrane protein</topology>
    </subcellularLocation>
</comment>
<name>A0A2T2WIV1_9FIRM</name>
<keyword evidence="4 6" id="KW-1133">Transmembrane helix</keyword>
<feature type="transmembrane region" description="Helical" evidence="6">
    <location>
        <begin position="250"/>
        <end position="272"/>
    </location>
</feature>
<dbReference type="InterPro" id="IPR020846">
    <property type="entry name" value="MFS_dom"/>
</dbReference>
<reference evidence="8 9" key="1">
    <citation type="journal article" date="2014" name="BMC Genomics">
        <title>Comparison of environmental and isolate Sulfobacillus genomes reveals diverse carbon, sulfur, nitrogen, and hydrogen metabolisms.</title>
        <authorList>
            <person name="Justice N.B."/>
            <person name="Norman A."/>
            <person name="Brown C.T."/>
            <person name="Singh A."/>
            <person name="Thomas B.C."/>
            <person name="Banfield J.F."/>
        </authorList>
    </citation>
    <scope>NUCLEOTIDE SEQUENCE [LARGE SCALE GENOMIC DNA]</scope>
    <source>
        <strain evidence="8">AMDSBA3</strain>
    </source>
</reference>
<protein>
    <submittedName>
        <fullName evidence="8">MFS transporter</fullName>
    </submittedName>
</protein>
<proteinExistence type="predicted"/>
<feature type="transmembrane region" description="Helical" evidence="6">
    <location>
        <begin position="185"/>
        <end position="205"/>
    </location>
</feature>
<feature type="transmembrane region" description="Helical" evidence="6">
    <location>
        <begin position="293"/>
        <end position="321"/>
    </location>
</feature>
<evidence type="ECO:0000256" key="3">
    <source>
        <dbReference type="ARBA" id="ARBA00022692"/>
    </source>
</evidence>
<evidence type="ECO:0000256" key="4">
    <source>
        <dbReference type="ARBA" id="ARBA00022989"/>
    </source>
</evidence>
<dbReference type="InterPro" id="IPR011701">
    <property type="entry name" value="MFS"/>
</dbReference>
<keyword evidence="2" id="KW-0813">Transport</keyword>
<feature type="transmembrane region" description="Helical" evidence="6">
    <location>
        <begin position="533"/>
        <end position="555"/>
    </location>
</feature>
<dbReference type="Proteomes" id="UP000241848">
    <property type="component" value="Unassembled WGS sequence"/>
</dbReference>
<feature type="transmembrane region" description="Helical" evidence="6">
    <location>
        <begin position="364"/>
        <end position="386"/>
    </location>
</feature>
<evidence type="ECO:0000259" key="7">
    <source>
        <dbReference type="PROSITE" id="PS50850"/>
    </source>
</evidence>
<feature type="transmembrane region" description="Helical" evidence="6">
    <location>
        <begin position="474"/>
        <end position="494"/>
    </location>
</feature>
<feature type="transmembrane region" description="Helical" evidence="6">
    <location>
        <begin position="506"/>
        <end position="527"/>
    </location>
</feature>
<organism evidence="8 9">
    <name type="scientific">Sulfobacillus acidophilus</name>
    <dbReference type="NCBI Taxonomy" id="53633"/>
    <lineage>
        <taxon>Bacteria</taxon>
        <taxon>Bacillati</taxon>
        <taxon>Bacillota</taxon>
        <taxon>Clostridia</taxon>
        <taxon>Eubacteriales</taxon>
        <taxon>Clostridiales Family XVII. Incertae Sedis</taxon>
        <taxon>Sulfobacillus</taxon>
    </lineage>
</organism>
<sequence length="647" mass="68688">MASATSRHVAAHHGIDYKWIALSNTTLGILMAAINGTSLIIALPAVFRGIHVNPLAPGATGLLLWVLLGFNVATTILLVAFGRVSDSYGRVRLYNLGFAVFTIGSILLSITWATGVAGEWQLIIFRFIQGIGGAFLFANSAAILTDAFPTNERGFALGLNQIAGIGGGVIGIVLGGLMAAVDWRAVFLINVPIGLAGTIWAYVALRETSSKRPALRMDWAGNITFAAGLLGVLIGLTYSIEPYKHYATGWHSPFVLTSLIAGIVLLIAFVVVEQFAPDPMFNLKLFRNQAFTAGNVAGLLAAVARGGLMFMIIIWLQGIWLPVHGVSYAHTPLQAGIDTLPQMVGFLLAGPISGRLSDRFGARWFGMAGMLVSGSGFLLLNTLHAIFPYWTFAFYVFLIGVGMGLFASPNSAAIMNSVPARYRGVASGMRATFMNAGQMLSMGIFFTIVITVLTTRLPGALYRGLIRVHFPAAIAAPISHLPPISALFSALLGYNPMKILLGAKGLAILPAASRAVVVGRSFFPGLIAAPFMHALSVVFLFAMGMSIIAAIASLLRGPHFIYDETQAAAGSAGPASQPTSERRRSEAVLLALAAVWMAKDGVEAHASPEREQQLRRALTLLALTLGQGRTHVQDRARPVDKPLASEG</sequence>
<evidence type="ECO:0000256" key="5">
    <source>
        <dbReference type="ARBA" id="ARBA00023136"/>
    </source>
</evidence>
<feature type="transmembrane region" description="Helical" evidence="6">
    <location>
        <begin position="62"/>
        <end position="81"/>
    </location>
</feature>
<dbReference type="InterPro" id="IPR036259">
    <property type="entry name" value="MFS_trans_sf"/>
</dbReference>
<dbReference type="PANTHER" id="PTHR23501">
    <property type="entry name" value="MAJOR FACILITATOR SUPERFAMILY"/>
    <property type="match status" value="1"/>
</dbReference>
<feature type="transmembrane region" description="Helical" evidence="6">
    <location>
        <begin position="27"/>
        <end position="50"/>
    </location>
</feature>
<dbReference type="GO" id="GO:0022857">
    <property type="term" value="F:transmembrane transporter activity"/>
    <property type="evidence" value="ECO:0007669"/>
    <property type="project" value="InterPro"/>
</dbReference>
<dbReference type="Pfam" id="PF07690">
    <property type="entry name" value="MFS_1"/>
    <property type="match status" value="2"/>
</dbReference>
<dbReference type="AlphaFoldDB" id="A0A2T2WIV1"/>
<comment type="caution">
    <text evidence="8">The sequence shown here is derived from an EMBL/GenBank/DDBJ whole genome shotgun (WGS) entry which is preliminary data.</text>
</comment>
<dbReference type="PROSITE" id="PS50850">
    <property type="entry name" value="MFS"/>
    <property type="match status" value="1"/>
</dbReference>
<feature type="transmembrane region" description="Helical" evidence="6">
    <location>
        <begin position="157"/>
        <end position="179"/>
    </location>
</feature>
<feature type="transmembrane region" description="Helical" evidence="6">
    <location>
        <begin position="433"/>
        <end position="454"/>
    </location>
</feature>
<feature type="domain" description="Major facilitator superfamily (MFS) profile" evidence="7">
    <location>
        <begin position="21"/>
        <end position="561"/>
    </location>
</feature>
<feature type="transmembrane region" description="Helical" evidence="6">
    <location>
        <begin position="93"/>
        <end position="117"/>
    </location>
</feature>
<feature type="transmembrane region" description="Helical" evidence="6">
    <location>
        <begin position="217"/>
        <end position="238"/>
    </location>
</feature>
<evidence type="ECO:0000313" key="9">
    <source>
        <dbReference type="Proteomes" id="UP000241848"/>
    </source>
</evidence>
<evidence type="ECO:0000256" key="6">
    <source>
        <dbReference type="SAM" id="Phobius"/>
    </source>
</evidence>